<dbReference type="AlphaFoldDB" id="A0A151TNF0"/>
<name>A0A151TNF0_CAJCA</name>
<protein>
    <submittedName>
        <fullName evidence="7">Serine carboxypeptidase-like 49</fullName>
    </submittedName>
</protein>
<accession>A0A151TNF0</accession>
<dbReference type="GO" id="GO:0005773">
    <property type="term" value="C:vacuole"/>
    <property type="evidence" value="ECO:0007669"/>
    <property type="project" value="TreeGrafter"/>
</dbReference>
<dbReference type="InterPro" id="IPR001563">
    <property type="entry name" value="Peptidase_S10"/>
</dbReference>
<reference evidence="7 8" key="1">
    <citation type="journal article" date="2012" name="Nat. Biotechnol.">
        <title>Draft genome sequence of pigeonpea (Cajanus cajan), an orphan legume crop of resource-poor farmers.</title>
        <authorList>
            <person name="Varshney R.K."/>
            <person name="Chen W."/>
            <person name="Li Y."/>
            <person name="Bharti A.K."/>
            <person name="Saxena R.K."/>
            <person name="Schlueter J.A."/>
            <person name="Donoghue M.T."/>
            <person name="Azam S."/>
            <person name="Fan G."/>
            <person name="Whaley A.M."/>
            <person name="Farmer A.D."/>
            <person name="Sheridan J."/>
            <person name="Iwata A."/>
            <person name="Tuteja R."/>
            <person name="Penmetsa R.V."/>
            <person name="Wu W."/>
            <person name="Upadhyaya H.D."/>
            <person name="Yang S.P."/>
            <person name="Shah T."/>
            <person name="Saxena K.B."/>
            <person name="Michael T."/>
            <person name="McCombie W.R."/>
            <person name="Yang B."/>
            <person name="Zhang G."/>
            <person name="Yang H."/>
            <person name="Wang J."/>
            <person name="Spillane C."/>
            <person name="Cook D.R."/>
            <person name="May G.D."/>
            <person name="Xu X."/>
            <person name="Jackson S.A."/>
        </authorList>
    </citation>
    <scope>NUCLEOTIDE SEQUENCE [LARGE SCALE GENOMIC DNA]</scope>
    <source>
        <strain evidence="8">cv. Asha</strain>
    </source>
</reference>
<dbReference type="InterPro" id="IPR033124">
    <property type="entry name" value="Ser_caboxypep_his_AS"/>
</dbReference>
<feature type="chain" id="PRO_5007589210" evidence="6">
    <location>
        <begin position="24"/>
        <end position="326"/>
    </location>
</feature>
<keyword evidence="3" id="KW-0645">Protease</keyword>
<gene>
    <name evidence="7" type="ORF">KK1_022214</name>
</gene>
<dbReference type="Gramene" id="C.cajan_21577.t">
    <property type="protein sequence ID" value="C.cajan_21577.t"/>
    <property type="gene ID" value="C.cajan_21577"/>
</dbReference>
<dbReference type="Gene3D" id="3.40.50.1820">
    <property type="entry name" value="alpha/beta hydrolase"/>
    <property type="match status" value="2"/>
</dbReference>
<keyword evidence="5" id="KW-0325">Glycoprotein</keyword>
<dbReference type="PROSITE" id="PS00560">
    <property type="entry name" value="CARBOXYPEPT_SER_HIS"/>
    <property type="match status" value="1"/>
</dbReference>
<evidence type="ECO:0000256" key="4">
    <source>
        <dbReference type="ARBA" id="ARBA00022801"/>
    </source>
</evidence>
<evidence type="ECO:0000256" key="6">
    <source>
        <dbReference type="SAM" id="SignalP"/>
    </source>
</evidence>
<evidence type="ECO:0000256" key="5">
    <source>
        <dbReference type="ARBA" id="ARBA00023180"/>
    </source>
</evidence>
<dbReference type="EMBL" id="CM003606">
    <property type="protein sequence ID" value="KYP68582.1"/>
    <property type="molecule type" value="Genomic_DNA"/>
</dbReference>
<keyword evidence="6" id="KW-0732">Signal</keyword>
<dbReference type="SUPFAM" id="SSF53474">
    <property type="entry name" value="alpha/beta-Hydrolases"/>
    <property type="match status" value="2"/>
</dbReference>
<dbReference type="Pfam" id="PF00450">
    <property type="entry name" value="Peptidase_S10"/>
    <property type="match status" value="2"/>
</dbReference>
<dbReference type="InterPro" id="IPR029058">
    <property type="entry name" value="AB_hydrolase_fold"/>
</dbReference>
<dbReference type="PANTHER" id="PTHR11802:SF350">
    <property type="entry name" value="CARBOXYPEPTIDASE"/>
    <property type="match status" value="1"/>
</dbReference>
<proteinExistence type="inferred from homology"/>
<keyword evidence="2" id="KW-0121">Carboxypeptidase</keyword>
<comment type="similarity">
    <text evidence="1">Belongs to the peptidase S10 family.</text>
</comment>
<evidence type="ECO:0000256" key="1">
    <source>
        <dbReference type="ARBA" id="ARBA00009431"/>
    </source>
</evidence>
<keyword evidence="4" id="KW-0378">Hydrolase</keyword>
<evidence type="ECO:0000313" key="8">
    <source>
        <dbReference type="Proteomes" id="UP000075243"/>
    </source>
</evidence>
<keyword evidence="8" id="KW-1185">Reference proteome</keyword>
<dbReference type="GO" id="GO:0006508">
    <property type="term" value="P:proteolysis"/>
    <property type="evidence" value="ECO:0007669"/>
    <property type="project" value="UniProtKB-KW"/>
</dbReference>
<dbReference type="PANTHER" id="PTHR11802">
    <property type="entry name" value="SERINE PROTEASE FAMILY S10 SERINE CARBOXYPEPTIDASE"/>
    <property type="match status" value="1"/>
</dbReference>
<evidence type="ECO:0000256" key="2">
    <source>
        <dbReference type="ARBA" id="ARBA00022645"/>
    </source>
</evidence>
<dbReference type="Proteomes" id="UP000075243">
    <property type="component" value="Chromosome 4"/>
</dbReference>
<dbReference type="STRING" id="3821.A0A151TNF0"/>
<dbReference type="GO" id="GO:0004185">
    <property type="term" value="F:serine-type carboxypeptidase activity"/>
    <property type="evidence" value="ECO:0007669"/>
    <property type="project" value="InterPro"/>
</dbReference>
<feature type="signal peptide" evidence="6">
    <location>
        <begin position="1"/>
        <end position="23"/>
    </location>
</feature>
<sequence>MAFSKVSLSLVLLFFVSLSFSYANSRFTHDRTNSSQSQAQTLIRSLNLFPKKPVNIVKGDHADFVPGKIVENKFSFFAQSGSSVEDLGHHAGYFSLPHSIAARMFYFFFESRNNKDDPVIIWLAGGPGCSSELALFYENGPFHIANNLSLVWNVFGWDQVYDIRKKCVGSLCYDFSNLERLLNLQNVKSALGVANDLEYVPCSITVHNAMREDWMRNLEGGIPSLLEDGIKMLVYVGDKDLICNWLGNSRWVHAMEWSGQNAFGTSLTLKYVVDGAEAGFLKSYGPLTFLRIFDAGHLVPMDQPNIALEMLKGWMGGTLMETKGDN</sequence>
<evidence type="ECO:0000313" key="7">
    <source>
        <dbReference type="EMBL" id="KYP68582.1"/>
    </source>
</evidence>
<evidence type="ECO:0000256" key="3">
    <source>
        <dbReference type="ARBA" id="ARBA00022670"/>
    </source>
</evidence>
<organism evidence="7 8">
    <name type="scientific">Cajanus cajan</name>
    <name type="common">Pigeon pea</name>
    <name type="synonym">Cajanus indicus</name>
    <dbReference type="NCBI Taxonomy" id="3821"/>
    <lineage>
        <taxon>Eukaryota</taxon>
        <taxon>Viridiplantae</taxon>
        <taxon>Streptophyta</taxon>
        <taxon>Embryophyta</taxon>
        <taxon>Tracheophyta</taxon>
        <taxon>Spermatophyta</taxon>
        <taxon>Magnoliopsida</taxon>
        <taxon>eudicotyledons</taxon>
        <taxon>Gunneridae</taxon>
        <taxon>Pentapetalae</taxon>
        <taxon>rosids</taxon>
        <taxon>fabids</taxon>
        <taxon>Fabales</taxon>
        <taxon>Fabaceae</taxon>
        <taxon>Papilionoideae</taxon>
        <taxon>50 kb inversion clade</taxon>
        <taxon>NPAAA clade</taxon>
        <taxon>indigoferoid/millettioid clade</taxon>
        <taxon>Phaseoleae</taxon>
        <taxon>Cajanus</taxon>
    </lineage>
</organism>